<sequence length="295" mass="32002">MVTLKFSTISNKQLAIPHILLCALILFQNSPCWTQEIGADNFNTYCAVCHTIGGGRVIGPDLAGVHQRHSNDWLIEFIQSSQSLINSGDLEAIKIFNEYNGLIMPDSFLSENQIQSVLDYIATYNSTLTENSNPISEINENKNPAPTPEQISLGQNLFQGTERFSEDGAACNSCHDVKNDAVIGGGILAKDLTTVFSRMGKAGVEAVLGQAPYPVMQAAYENYPLTEQEITALIAFLQDADSKGVLKQPRDYGLGLLASGVVGGLIIFALCGLLWRGRGKGSVNQAIYDRQVKSK</sequence>
<accession>A0A382I4D1</accession>
<evidence type="ECO:0000256" key="2">
    <source>
        <dbReference type="ARBA" id="ARBA00022723"/>
    </source>
</evidence>
<dbReference type="GO" id="GO:0020037">
    <property type="term" value="F:heme binding"/>
    <property type="evidence" value="ECO:0007669"/>
    <property type="project" value="InterPro"/>
</dbReference>
<dbReference type="Pfam" id="PF00034">
    <property type="entry name" value="Cytochrom_C"/>
    <property type="match status" value="1"/>
</dbReference>
<organism evidence="6">
    <name type="scientific">marine metagenome</name>
    <dbReference type="NCBI Taxonomy" id="408172"/>
    <lineage>
        <taxon>unclassified sequences</taxon>
        <taxon>metagenomes</taxon>
        <taxon>ecological metagenomes</taxon>
    </lineage>
</organism>
<evidence type="ECO:0000256" key="3">
    <source>
        <dbReference type="ARBA" id="ARBA00023004"/>
    </source>
</evidence>
<protein>
    <recommendedName>
        <fullName evidence="5">Cytochrome c domain-containing protein</fullName>
    </recommendedName>
</protein>
<keyword evidence="3" id="KW-0408">Iron</keyword>
<keyword evidence="4" id="KW-0472">Membrane</keyword>
<dbReference type="AlphaFoldDB" id="A0A382I4D1"/>
<reference evidence="6" key="1">
    <citation type="submission" date="2018-05" db="EMBL/GenBank/DDBJ databases">
        <authorList>
            <person name="Lanie J.A."/>
            <person name="Ng W.-L."/>
            <person name="Kazmierczak K.M."/>
            <person name="Andrzejewski T.M."/>
            <person name="Davidsen T.M."/>
            <person name="Wayne K.J."/>
            <person name="Tettelin H."/>
            <person name="Glass J.I."/>
            <person name="Rusch D."/>
            <person name="Podicherti R."/>
            <person name="Tsui H.-C.T."/>
            <person name="Winkler M.E."/>
        </authorList>
    </citation>
    <scope>NUCLEOTIDE SEQUENCE</scope>
</reference>
<keyword evidence="2" id="KW-0479">Metal-binding</keyword>
<dbReference type="SUPFAM" id="SSF46626">
    <property type="entry name" value="Cytochrome c"/>
    <property type="match status" value="2"/>
</dbReference>
<dbReference type="InterPro" id="IPR009056">
    <property type="entry name" value="Cyt_c-like_dom"/>
</dbReference>
<evidence type="ECO:0000259" key="5">
    <source>
        <dbReference type="PROSITE" id="PS51007"/>
    </source>
</evidence>
<keyword evidence="4" id="KW-1133">Transmembrane helix</keyword>
<dbReference type="EMBL" id="UINC01065129">
    <property type="protein sequence ID" value="SVB94456.1"/>
    <property type="molecule type" value="Genomic_DNA"/>
</dbReference>
<gene>
    <name evidence="6" type="ORF">METZ01_LOCUS247310</name>
</gene>
<feature type="domain" description="Cytochrome c" evidence="5">
    <location>
        <begin position="149"/>
        <end position="241"/>
    </location>
</feature>
<feature type="domain" description="Cytochrome c" evidence="5">
    <location>
        <begin position="33"/>
        <end position="125"/>
    </location>
</feature>
<dbReference type="GO" id="GO:0009055">
    <property type="term" value="F:electron transfer activity"/>
    <property type="evidence" value="ECO:0007669"/>
    <property type="project" value="InterPro"/>
</dbReference>
<dbReference type="PROSITE" id="PS51007">
    <property type="entry name" value="CYTC"/>
    <property type="match status" value="2"/>
</dbReference>
<feature type="transmembrane region" description="Helical" evidence="4">
    <location>
        <begin position="252"/>
        <end position="275"/>
    </location>
</feature>
<dbReference type="Gene3D" id="1.10.760.10">
    <property type="entry name" value="Cytochrome c-like domain"/>
    <property type="match status" value="2"/>
</dbReference>
<dbReference type="GO" id="GO:0046872">
    <property type="term" value="F:metal ion binding"/>
    <property type="evidence" value="ECO:0007669"/>
    <property type="project" value="UniProtKB-KW"/>
</dbReference>
<name>A0A382I4D1_9ZZZZ</name>
<evidence type="ECO:0000256" key="4">
    <source>
        <dbReference type="SAM" id="Phobius"/>
    </source>
</evidence>
<keyword evidence="1" id="KW-0349">Heme</keyword>
<evidence type="ECO:0000256" key="1">
    <source>
        <dbReference type="ARBA" id="ARBA00022617"/>
    </source>
</evidence>
<keyword evidence="4" id="KW-0812">Transmembrane</keyword>
<proteinExistence type="predicted"/>
<evidence type="ECO:0000313" key="6">
    <source>
        <dbReference type="EMBL" id="SVB94456.1"/>
    </source>
</evidence>
<dbReference type="InterPro" id="IPR036909">
    <property type="entry name" value="Cyt_c-like_dom_sf"/>
</dbReference>